<evidence type="ECO:0000256" key="2">
    <source>
        <dbReference type="ARBA" id="ARBA00022857"/>
    </source>
</evidence>
<reference evidence="5 6" key="1">
    <citation type="journal article" date="2016" name="G3 (Bethesda)">
        <title>First Draft Assembly and Annotation of the Genome of a California Endemic Oak Quercus lobata Nee (Fagaceae).</title>
        <authorList>
            <person name="Sork V.L."/>
            <person name="Fitz-Gibbon S.T."/>
            <person name="Puiu D."/>
            <person name="Crepeau M."/>
            <person name="Gugger P.F."/>
            <person name="Sherman R."/>
            <person name="Stevens K."/>
            <person name="Langley C.H."/>
            <person name="Pellegrini M."/>
            <person name="Salzberg S.L."/>
        </authorList>
    </citation>
    <scope>NUCLEOTIDE SEQUENCE [LARGE SCALE GENOMIC DNA]</scope>
    <source>
        <strain evidence="5 6">cv. SW786</strain>
    </source>
</reference>
<dbReference type="InterPro" id="IPR036291">
    <property type="entry name" value="NAD(P)-bd_dom_sf"/>
</dbReference>
<dbReference type="InterPro" id="IPR002347">
    <property type="entry name" value="SDR_fam"/>
</dbReference>
<protein>
    <submittedName>
        <fullName evidence="5">Uncharacterized protein</fullName>
    </submittedName>
</protein>
<evidence type="ECO:0000256" key="1">
    <source>
        <dbReference type="ARBA" id="ARBA00006484"/>
    </source>
</evidence>
<dbReference type="Proteomes" id="UP000594261">
    <property type="component" value="Chromosome 12"/>
</dbReference>
<accession>A0A7N2N3E6</accession>
<keyword evidence="2" id="KW-0521">NADP</keyword>
<proteinExistence type="inferred from homology"/>
<organism evidence="5 6">
    <name type="scientific">Quercus lobata</name>
    <name type="common">Valley oak</name>
    <dbReference type="NCBI Taxonomy" id="97700"/>
    <lineage>
        <taxon>Eukaryota</taxon>
        <taxon>Viridiplantae</taxon>
        <taxon>Streptophyta</taxon>
        <taxon>Embryophyta</taxon>
        <taxon>Tracheophyta</taxon>
        <taxon>Spermatophyta</taxon>
        <taxon>Magnoliopsida</taxon>
        <taxon>eudicotyledons</taxon>
        <taxon>Gunneridae</taxon>
        <taxon>Pentapetalae</taxon>
        <taxon>rosids</taxon>
        <taxon>fabids</taxon>
        <taxon>Fagales</taxon>
        <taxon>Fagaceae</taxon>
        <taxon>Quercus</taxon>
    </lineage>
</organism>
<dbReference type="Pfam" id="PF00106">
    <property type="entry name" value="adh_short"/>
    <property type="match status" value="1"/>
</dbReference>
<evidence type="ECO:0000256" key="4">
    <source>
        <dbReference type="RuleBase" id="RU000363"/>
    </source>
</evidence>
<dbReference type="EMBL" id="LRBV02000012">
    <property type="status" value="NOT_ANNOTATED_CDS"/>
    <property type="molecule type" value="Genomic_DNA"/>
</dbReference>
<name>A0A7N2N3E6_QUELO</name>
<evidence type="ECO:0000256" key="3">
    <source>
        <dbReference type="ARBA" id="ARBA00023002"/>
    </source>
</evidence>
<keyword evidence="6" id="KW-1185">Reference proteome</keyword>
<evidence type="ECO:0000313" key="5">
    <source>
        <dbReference type="EnsemblPlants" id="QL12p018084:mrna"/>
    </source>
</evidence>
<dbReference type="GO" id="GO:0016020">
    <property type="term" value="C:membrane"/>
    <property type="evidence" value="ECO:0007669"/>
    <property type="project" value="TreeGrafter"/>
</dbReference>
<comment type="similarity">
    <text evidence="1 4">Belongs to the short-chain dehydrogenases/reductases (SDR) family.</text>
</comment>
<dbReference type="EnsemblPlants" id="QL12p018084:mrna">
    <property type="protein sequence ID" value="QL12p018084:mrna"/>
    <property type="gene ID" value="QL12p018084"/>
</dbReference>
<dbReference type="Gene3D" id="3.40.50.720">
    <property type="entry name" value="NAD(P)-binding Rossmann-like Domain"/>
    <property type="match status" value="1"/>
</dbReference>
<reference evidence="5" key="2">
    <citation type="submission" date="2021-01" db="UniProtKB">
        <authorList>
            <consortium name="EnsemblPlants"/>
        </authorList>
    </citation>
    <scope>IDENTIFICATION</scope>
</reference>
<dbReference type="GO" id="GO:0016491">
    <property type="term" value="F:oxidoreductase activity"/>
    <property type="evidence" value="ECO:0007669"/>
    <property type="project" value="UniProtKB-KW"/>
</dbReference>
<dbReference type="PANTHER" id="PTHR43490:SF73">
    <property type="entry name" value="OS07G0685800 PROTEIN"/>
    <property type="match status" value="1"/>
</dbReference>
<sequence>MSDSRDEKRGVEAVENLKVSGLSHVDFHRLDVKEQASIASYAKFIEAHFGKLDILVNNAGDGGLVINCEAYRAFVLAGNVKVIDENAHLQKDILKQTYEEAEEWVKTNYYGTKGVTEAFLPLLQLSQSARIANISSFHGQLKFIKNERAKAVLENVNDLIDEKIDEVSKAAVNAYTKLIAKRIPQHHINSIHPGRVKTEMTCDIVKLSPREGARGPVLFSSLPETGPTGLFSDEIEVSSF</sequence>
<keyword evidence="3" id="KW-0560">Oxidoreductase</keyword>
<dbReference type="Gramene" id="QL12p018084:mrna">
    <property type="protein sequence ID" value="QL12p018084:mrna"/>
    <property type="gene ID" value="QL12p018084"/>
</dbReference>
<dbReference type="SUPFAM" id="SSF51735">
    <property type="entry name" value="NAD(P)-binding Rossmann-fold domains"/>
    <property type="match status" value="1"/>
</dbReference>
<dbReference type="PRINTS" id="PR00080">
    <property type="entry name" value="SDRFAMILY"/>
</dbReference>
<dbReference type="PRINTS" id="PR00081">
    <property type="entry name" value="GDHRDH"/>
</dbReference>
<dbReference type="InParanoid" id="A0A7N2N3E6"/>
<dbReference type="PANTHER" id="PTHR43490">
    <property type="entry name" value="(+)-NEOMENTHOL DEHYDROGENASE"/>
    <property type="match status" value="1"/>
</dbReference>
<dbReference type="OMA" id="HINSIHP"/>
<evidence type="ECO:0000313" key="6">
    <source>
        <dbReference type="Proteomes" id="UP000594261"/>
    </source>
</evidence>
<dbReference type="AlphaFoldDB" id="A0A7N2N3E6"/>